<dbReference type="EMBL" id="LFZN01000016">
    <property type="protein sequence ID" value="KXT05000.1"/>
    <property type="molecule type" value="Genomic_DNA"/>
</dbReference>
<dbReference type="AlphaFoldDB" id="A0A139HRC6"/>
<evidence type="ECO:0000313" key="3">
    <source>
        <dbReference type="Proteomes" id="UP000070133"/>
    </source>
</evidence>
<protein>
    <submittedName>
        <fullName evidence="2">Uncharacterized protein</fullName>
    </submittedName>
</protein>
<comment type="caution">
    <text evidence="2">The sequence shown here is derived from an EMBL/GenBank/DDBJ whole genome shotgun (WGS) entry which is preliminary data.</text>
</comment>
<gene>
    <name evidence="2" type="ORF">AC578_10350</name>
</gene>
<dbReference type="Proteomes" id="UP000070133">
    <property type="component" value="Unassembled WGS sequence"/>
</dbReference>
<reference evidence="2 3" key="1">
    <citation type="submission" date="2015-07" db="EMBL/GenBank/DDBJ databases">
        <title>Comparative genomics of the Sigatoka disease complex on banana suggests a link between parallel evolutionary changes in Pseudocercospora fijiensis and Pseudocercospora eumusae and increased virulence on the banana host.</title>
        <authorList>
            <person name="Chang T.-C."/>
            <person name="Salvucci A."/>
            <person name="Crous P.W."/>
            <person name="Stergiopoulos I."/>
        </authorList>
    </citation>
    <scope>NUCLEOTIDE SEQUENCE [LARGE SCALE GENOMIC DNA]</scope>
    <source>
        <strain evidence="2 3">CBS 114824</strain>
    </source>
</reference>
<accession>A0A139HRC6</accession>
<feature type="region of interest" description="Disordered" evidence="1">
    <location>
        <begin position="327"/>
        <end position="355"/>
    </location>
</feature>
<name>A0A139HRC6_9PEZI</name>
<organism evidence="2 3">
    <name type="scientific">Pseudocercospora eumusae</name>
    <dbReference type="NCBI Taxonomy" id="321146"/>
    <lineage>
        <taxon>Eukaryota</taxon>
        <taxon>Fungi</taxon>
        <taxon>Dikarya</taxon>
        <taxon>Ascomycota</taxon>
        <taxon>Pezizomycotina</taxon>
        <taxon>Dothideomycetes</taxon>
        <taxon>Dothideomycetidae</taxon>
        <taxon>Mycosphaerellales</taxon>
        <taxon>Mycosphaerellaceae</taxon>
        <taxon>Pseudocercospora</taxon>
    </lineage>
</organism>
<evidence type="ECO:0000313" key="2">
    <source>
        <dbReference type="EMBL" id="KXT05000.1"/>
    </source>
</evidence>
<evidence type="ECO:0000256" key="1">
    <source>
        <dbReference type="SAM" id="MobiDB-lite"/>
    </source>
</evidence>
<keyword evidence="3" id="KW-1185">Reference proteome</keyword>
<feature type="compositionally biased region" description="Basic and acidic residues" evidence="1">
    <location>
        <begin position="329"/>
        <end position="340"/>
    </location>
</feature>
<sequence length="395" mass="46353">MEHLCDDIVLVIAQALDIDTFLNYRCKHLLSDESLRQTDSPIDGLLWLQRLRYEYLAAVLIERKQLDVAWTPLYSEWELDKLDLLVVLALGWQVLARFSKLLQEAHLKFERRYNNPSRMTDMEHEERIWHAQLCRKWLDLLGQLTYLEVWGFDWLWEILICDLFQFTGYARHHSNQYLSDFRSVAWLKIKVIQLGPSHFWAHWTPHLQTNSQVSDELNVQAEKAWHFQRQPVHHWEINEIRCVERAVHSFRVLPQMVCSEVDSTSQDAPLEDVSGSEFAKKANVGLWKAALRPKFLGNDGTSGHEVVEEVFRHVAFPTPVDWPLLGYKPPKETEDVDAGHTGRRRRSSRGGSRPKPLGSWYSCILKGWQEASGSRLEKDFRNFLRNVKPRKYPPF</sequence>
<proteinExistence type="predicted"/>